<keyword evidence="1" id="KW-1133">Transmembrane helix</keyword>
<sequence length="31" mass="3587">MYLCSVVIFFSFFGGCDLGGFWIDFIFVVRT</sequence>
<keyword evidence="3" id="KW-1185">Reference proteome</keyword>
<dbReference type="AlphaFoldDB" id="A0AAX6HD92"/>
<accession>A0AAX6HD92</accession>
<proteinExistence type="predicted"/>
<keyword evidence="1" id="KW-0472">Membrane</keyword>
<evidence type="ECO:0000313" key="2">
    <source>
        <dbReference type="EMBL" id="KAJ6838722.1"/>
    </source>
</evidence>
<gene>
    <name evidence="2" type="ORF">M6B38_318865</name>
</gene>
<protein>
    <submittedName>
        <fullName evidence="2">Uncharacterized protein</fullName>
    </submittedName>
</protein>
<reference evidence="2" key="1">
    <citation type="journal article" date="2023" name="GigaByte">
        <title>Genome assembly of the bearded iris, Iris pallida Lam.</title>
        <authorList>
            <person name="Bruccoleri R.E."/>
            <person name="Oakeley E.J."/>
            <person name="Faust A.M.E."/>
            <person name="Altorfer M."/>
            <person name="Dessus-Babus S."/>
            <person name="Burckhardt D."/>
            <person name="Oertli M."/>
            <person name="Naumann U."/>
            <person name="Petersen F."/>
            <person name="Wong J."/>
        </authorList>
    </citation>
    <scope>NUCLEOTIDE SEQUENCE</scope>
    <source>
        <strain evidence="2">GSM-AAB239-AS_SAM_17_03QT</strain>
    </source>
</reference>
<dbReference type="EMBL" id="JANAVB010010600">
    <property type="protein sequence ID" value="KAJ6838722.1"/>
    <property type="molecule type" value="Genomic_DNA"/>
</dbReference>
<comment type="caution">
    <text evidence="2">The sequence shown here is derived from an EMBL/GenBank/DDBJ whole genome shotgun (WGS) entry which is preliminary data.</text>
</comment>
<dbReference type="Proteomes" id="UP001140949">
    <property type="component" value="Unassembled WGS sequence"/>
</dbReference>
<keyword evidence="1" id="KW-0812">Transmembrane</keyword>
<reference evidence="2" key="2">
    <citation type="submission" date="2023-04" db="EMBL/GenBank/DDBJ databases">
        <authorList>
            <person name="Bruccoleri R.E."/>
            <person name="Oakeley E.J."/>
            <person name="Faust A.-M."/>
            <person name="Dessus-Babus S."/>
            <person name="Altorfer M."/>
            <person name="Burckhardt D."/>
            <person name="Oertli M."/>
            <person name="Naumann U."/>
            <person name="Petersen F."/>
            <person name="Wong J."/>
        </authorList>
    </citation>
    <scope>NUCLEOTIDE SEQUENCE</scope>
    <source>
        <strain evidence="2">GSM-AAB239-AS_SAM_17_03QT</strain>
        <tissue evidence="2">Leaf</tissue>
    </source>
</reference>
<feature type="transmembrane region" description="Helical" evidence="1">
    <location>
        <begin position="6"/>
        <end position="29"/>
    </location>
</feature>
<organism evidence="2 3">
    <name type="scientific">Iris pallida</name>
    <name type="common">Sweet iris</name>
    <dbReference type="NCBI Taxonomy" id="29817"/>
    <lineage>
        <taxon>Eukaryota</taxon>
        <taxon>Viridiplantae</taxon>
        <taxon>Streptophyta</taxon>
        <taxon>Embryophyta</taxon>
        <taxon>Tracheophyta</taxon>
        <taxon>Spermatophyta</taxon>
        <taxon>Magnoliopsida</taxon>
        <taxon>Liliopsida</taxon>
        <taxon>Asparagales</taxon>
        <taxon>Iridaceae</taxon>
        <taxon>Iridoideae</taxon>
        <taxon>Irideae</taxon>
        <taxon>Iris</taxon>
    </lineage>
</organism>
<evidence type="ECO:0000256" key="1">
    <source>
        <dbReference type="SAM" id="Phobius"/>
    </source>
</evidence>
<evidence type="ECO:0000313" key="3">
    <source>
        <dbReference type="Proteomes" id="UP001140949"/>
    </source>
</evidence>
<name>A0AAX6HD92_IRIPA</name>